<dbReference type="Proteomes" id="UP000298596">
    <property type="component" value="Chromosome"/>
</dbReference>
<reference evidence="1 2" key="1">
    <citation type="submission" date="2018-09" db="EMBL/GenBank/DDBJ databases">
        <title>Whole genome based analysis of evolution and adaptive divergence in Indian and Brazilian strains of Azospirillum brasilense.</title>
        <authorList>
            <person name="Singh C."/>
            <person name="Tripathi A.K."/>
        </authorList>
    </citation>
    <scope>NUCLEOTIDE SEQUENCE [LARGE SCALE GENOMIC DNA]</scope>
    <source>
        <strain evidence="1 2">MTCC4036</strain>
    </source>
</reference>
<accession>A0A4D8PQ66</accession>
<proteinExistence type="predicted"/>
<name>A0A4D8PQ66_AZOBR</name>
<dbReference type="AlphaFoldDB" id="A0A4D8PQ66"/>
<protein>
    <submittedName>
        <fullName evidence="1">Uncharacterized protein</fullName>
    </submittedName>
</protein>
<gene>
    <name evidence="1" type="ORF">D3867_00015</name>
</gene>
<evidence type="ECO:0000313" key="2">
    <source>
        <dbReference type="Proteomes" id="UP000298596"/>
    </source>
</evidence>
<organism evidence="1 2">
    <name type="scientific">Azospirillum brasilense</name>
    <dbReference type="NCBI Taxonomy" id="192"/>
    <lineage>
        <taxon>Bacteria</taxon>
        <taxon>Pseudomonadati</taxon>
        <taxon>Pseudomonadota</taxon>
        <taxon>Alphaproteobacteria</taxon>
        <taxon>Rhodospirillales</taxon>
        <taxon>Azospirillaceae</taxon>
        <taxon>Azospirillum</taxon>
    </lineage>
</organism>
<evidence type="ECO:0000313" key="1">
    <source>
        <dbReference type="EMBL" id="QCO00604.1"/>
    </source>
</evidence>
<dbReference type="EMBL" id="CP032330">
    <property type="protein sequence ID" value="QCO00604.1"/>
    <property type="molecule type" value="Genomic_DNA"/>
</dbReference>
<sequence>MGGIFAGEASDLCDRRGSAQAMRVGGEVLETAGLQHQRTGRERVGHAVAERTLNGKGRR</sequence>